<gene>
    <name evidence="1" type="ORF">BV25DRAFT_1180511</name>
</gene>
<keyword evidence="2" id="KW-1185">Reference proteome</keyword>
<reference evidence="1" key="2">
    <citation type="journal article" date="2022" name="New Phytol.">
        <title>Evolutionary transition to the ectomycorrhizal habit in the genomes of a hyperdiverse lineage of mushroom-forming fungi.</title>
        <authorList>
            <person name="Looney B."/>
            <person name="Miyauchi S."/>
            <person name="Morin E."/>
            <person name="Drula E."/>
            <person name="Courty P.E."/>
            <person name="Kohler A."/>
            <person name="Kuo A."/>
            <person name="LaButti K."/>
            <person name="Pangilinan J."/>
            <person name="Lipzen A."/>
            <person name="Riley R."/>
            <person name="Andreopoulos W."/>
            <person name="He G."/>
            <person name="Johnson J."/>
            <person name="Nolan M."/>
            <person name="Tritt A."/>
            <person name="Barry K.W."/>
            <person name="Grigoriev I.V."/>
            <person name="Nagy L.G."/>
            <person name="Hibbett D."/>
            <person name="Henrissat B."/>
            <person name="Matheny P.B."/>
            <person name="Labbe J."/>
            <person name="Martin F.M."/>
        </authorList>
    </citation>
    <scope>NUCLEOTIDE SEQUENCE</scope>
    <source>
        <strain evidence="1">HHB10654</strain>
    </source>
</reference>
<protein>
    <submittedName>
        <fullName evidence="1">Uncharacterized protein</fullName>
    </submittedName>
</protein>
<evidence type="ECO:0000313" key="1">
    <source>
        <dbReference type="EMBL" id="KAI0058811.1"/>
    </source>
</evidence>
<name>A0ACB8SSC6_9AGAM</name>
<dbReference type="EMBL" id="MU277231">
    <property type="protein sequence ID" value="KAI0058811.1"/>
    <property type="molecule type" value="Genomic_DNA"/>
</dbReference>
<dbReference type="Proteomes" id="UP000814140">
    <property type="component" value="Unassembled WGS sequence"/>
</dbReference>
<evidence type="ECO:0000313" key="2">
    <source>
        <dbReference type="Proteomes" id="UP000814140"/>
    </source>
</evidence>
<accession>A0ACB8SSC6</accession>
<proteinExistence type="predicted"/>
<reference evidence="1" key="1">
    <citation type="submission" date="2021-03" db="EMBL/GenBank/DDBJ databases">
        <authorList>
            <consortium name="DOE Joint Genome Institute"/>
            <person name="Ahrendt S."/>
            <person name="Looney B.P."/>
            <person name="Miyauchi S."/>
            <person name="Morin E."/>
            <person name="Drula E."/>
            <person name="Courty P.E."/>
            <person name="Chicoki N."/>
            <person name="Fauchery L."/>
            <person name="Kohler A."/>
            <person name="Kuo A."/>
            <person name="Labutti K."/>
            <person name="Pangilinan J."/>
            <person name="Lipzen A."/>
            <person name="Riley R."/>
            <person name="Andreopoulos W."/>
            <person name="He G."/>
            <person name="Johnson J."/>
            <person name="Barry K.W."/>
            <person name="Grigoriev I.V."/>
            <person name="Nagy L."/>
            <person name="Hibbett D."/>
            <person name="Henrissat B."/>
            <person name="Matheny P.B."/>
            <person name="Labbe J."/>
            <person name="Martin F."/>
        </authorList>
    </citation>
    <scope>NUCLEOTIDE SEQUENCE</scope>
    <source>
        <strain evidence="1">HHB10654</strain>
    </source>
</reference>
<organism evidence="1 2">
    <name type="scientific">Artomyces pyxidatus</name>
    <dbReference type="NCBI Taxonomy" id="48021"/>
    <lineage>
        <taxon>Eukaryota</taxon>
        <taxon>Fungi</taxon>
        <taxon>Dikarya</taxon>
        <taxon>Basidiomycota</taxon>
        <taxon>Agaricomycotina</taxon>
        <taxon>Agaricomycetes</taxon>
        <taxon>Russulales</taxon>
        <taxon>Auriscalpiaceae</taxon>
        <taxon>Artomyces</taxon>
    </lineage>
</organism>
<comment type="caution">
    <text evidence="1">The sequence shown here is derived from an EMBL/GenBank/DDBJ whole genome shotgun (WGS) entry which is preliminary data.</text>
</comment>
<sequence length="76" mass="8274">MRVPLTTFQSCKTLAPASGATFARSPNVHHRRRNCCAVATSCCSHAPFCDLALTVHISAFFGLILWVSAQAWLVLL</sequence>